<dbReference type="AlphaFoldDB" id="A0A516H6X5"/>
<dbReference type="RefSeq" id="WP_144258456.1">
    <property type="nucleotide sequence ID" value="NZ_CP041636.1"/>
</dbReference>
<protein>
    <submittedName>
        <fullName evidence="1">Glycosyltransferase family 4 protein</fullName>
    </submittedName>
</protein>
<gene>
    <name evidence="1" type="ORF">FNB15_20255</name>
</gene>
<dbReference type="Proteomes" id="UP000317496">
    <property type="component" value="Chromosome"/>
</dbReference>
<evidence type="ECO:0000313" key="1">
    <source>
        <dbReference type="EMBL" id="QDO99460.1"/>
    </source>
</evidence>
<dbReference type="KEGG" id="fer:FNB15_20255"/>
<keyword evidence="1" id="KW-0808">Transferase</keyword>
<reference evidence="1 2" key="1">
    <citation type="submission" date="2019-07" db="EMBL/GenBank/DDBJ databases">
        <title>Genome sequencing for Ferrovibrio sp. K5.</title>
        <authorList>
            <person name="Park S.-J."/>
        </authorList>
    </citation>
    <scope>NUCLEOTIDE SEQUENCE [LARGE SCALE GENOMIC DNA]</scope>
    <source>
        <strain evidence="1 2">K5</strain>
    </source>
</reference>
<dbReference type="InterPro" id="IPR050194">
    <property type="entry name" value="Glycosyltransferase_grp1"/>
</dbReference>
<dbReference type="PANTHER" id="PTHR45947">
    <property type="entry name" value="SULFOQUINOVOSYL TRANSFERASE SQD2"/>
    <property type="match status" value="1"/>
</dbReference>
<dbReference type="OrthoDB" id="5443996at2"/>
<sequence>MRIGFYAPLKPPDHPAPSGDRRVARLFMAALRGLGHDVTLLSDLRSYNRDGDPAREAATADAAAAEVEMLAAAWKNDPVEKPDLLFTYHVYHKAADYLGPALKQRFALPYVIAEASDSPRRCDGTWATGYAQAKRALIAADRLLAITRHDVPGLVGCVGAARVQYFAPFIDPVPFASAAAQRTQHRVDLAARFRLPMDRPWLLAVGMMRDGDKLASFRRLAETLPLLRDNNWHCSLVGDGPAREAVANAFAALGDCVTLTGQMEPDQLAALYAASDLYVWPAVNEAYGMALLEAQAAGLPVLSVRTRGVPDIVEHGVTGWLTPDDTPAAMANAIGHLLADQDQRLRMATAAPLRVQRELSMDAAQARLTTLFAELGLPA</sequence>
<dbReference type="GO" id="GO:0016758">
    <property type="term" value="F:hexosyltransferase activity"/>
    <property type="evidence" value="ECO:0007669"/>
    <property type="project" value="TreeGrafter"/>
</dbReference>
<keyword evidence="2" id="KW-1185">Reference proteome</keyword>
<name>A0A516H6X5_9PROT</name>
<dbReference type="CDD" id="cd03801">
    <property type="entry name" value="GT4_PimA-like"/>
    <property type="match status" value="1"/>
</dbReference>
<dbReference type="EMBL" id="CP041636">
    <property type="protein sequence ID" value="QDO99460.1"/>
    <property type="molecule type" value="Genomic_DNA"/>
</dbReference>
<dbReference type="SUPFAM" id="SSF53756">
    <property type="entry name" value="UDP-Glycosyltransferase/glycogen phosphorylase"/>
    <property type="match status" value="1"/>
</dbReference>
<dbReference type="Pfam" id="PF13692">
    <property type="entry name" value="Glyco_trans_1_4"/>
    <property type="match status" value="1"/>
</dbReference>
<proteinExistence type="predicted"/>
<organism evidence="1 2">
    <name type="scientific">Ferrovibrio terrae</name>
    <dbReference type="NCBI Taxonomy" id="2594003"/>
    <lineage>
        <taxon>Bacteria</taxon>
        <taxon>Pseudomonadati</taxon>
        <taxon>Pseudomonadota</taxon>
        <taxon>Alphaproteobacteria</taxon>
        <taxon>Rhodospirillales</taxon>
        <taxon>Rhodospirillaceae</taxon>
        <taxon>Ferrovibrio</taxon>
    </lineage>
</organism>
<evidence type="ECO:0000313" key="2">
    <source>
        <dbReference type="Proteomes" id="UP000317496"/>
    </source>
</evidence>
<dbReference type="PANTHER" id="PTHR45947:SF3">
    <property type="entry name" value="SULFOQUINOVOSYL TRANSFERASE SQD2"/>
    <property type="match status" value="1"/>
</dbReference>
<accession>A0A516H6X5</accession>
<dbReference type="Gene3D" id="3.40.50.2000">
    <property type="entry name" value="Glycogen Phosphorylase B"/>
    <property type="match status" value="2"/>
</dbReference>